<gene>
    <name evidence="2" type="ORF">SteCoe_23749</name>
</gene>
<evidence type="ECO:0000313" key="3">
    <source>
        <dbReference type="Proteomes" id="UP000187209"/>
    </source>
</evidence>
<protein>
    <submittedName>
        <fullName evidence="2">Uncharacterized protein</fullName>
    </submittedName>
</protein>
<feature type="compositionally biased region" description="Basic and acidic residues" evidence="1">
    <location>
        <begin position="185"/>
        <end position="197"/>
    </location>
</feature>
<sequence length="209" mass="24273">MSLIERNTFSPLRSNKWKFLQSGVNSNFRSRHGKVSPLRSRVLVQKYIQSEKIRKQPTSSISTTDSVNSKKTPLIEEEFNVMITPTTIQDEPIGTEELNDFLDVYFNCTRDIVENKKHAIIEISESKRYTKTQQAKFIRPVRSETPEIPTRRHKIVLKEKDKLPLVERKVGKSKKSSRSPSPYDLKGKTKSKFESVRNRSPLSIIRIRL</sequence>
<keyword evidence="3" id="KW-1185">Reference proteome</keyword>
<evidence type="ECO:0000313" key="2">
    <source>
        <dbReference type="EMBL" id="OMJ76813.1"/>
    </source>
</evidence>
<reference evidence="2 3" key="1">
    <citation type="submission" date="2016-11" db="EMBL/GenBank/DDBJ databases">
        <title>The macronuclear genome of Stentor coeruleus: a giant cell with tiny introns.</title>
        <authorList>
            <person name="Slabodnick M."/>
            <person name="Ruby J.G."/>
            <person name="Reiff S.B."/>
            <person name="Swart E.C."/>
            <person name="Gosai S."/>
            <person name="Prabakaran S."/>
            <person name="Witkowska E."/>
            <person name="Larue G.E."/>
            <person name="Fisher S."/>
            <person name="Freeman R.M."/>
            <person name="Gunawardena J."/>
            <person name="Chu W."/>
            <person name="Stover N.A."/>
            <person name="Gregory B.D."/>
            <person name="Nowacki M."/>
            <person name="Derisi J."/>
            <person name="Roy S.W."/>
            <person name="Marshall W.F."/>
            <person name="Sood P."/>
        </authorList>
    </citation>
    <scope>NUCLEOTIDE SEQUENCE [LARGE SCALE GENOMIC DNA]</scope>
    <source>
        <strain evidence="2">WM001</strain>
    </source>
</reference>
<organism evidence="2 3">
    <name type="scientific">Stentor coeruleus</name>
    <dbReference type="NCBI Taxonomy" id="5963"/>
    <lineage>
        <taxon>Eukaryota</taxon>
        <taxon>Sar</taxon>
        <taxon>Alveolata</taxon>
        <taxon>Ciliophora</taxon>
        <taxon>Postciliodesmatophora</taxon>
        <taxon>Heterotrichea</taxon>
        <taxon>Heterotrichida</taxon>
        <taxon>Stentoridae</taxon>
        <taxon>Stentor</taxon>
    </lineage>
</organism>
<proteinExistence type="predicted"/>
<name>A0A1R2BJ48_9CILI</name>
<evidence type="ECO:0000256" key="1">
    <source>
        <dbReference type="SAM" id="MobiDB-lite"/>
    </source>
</evidence>
<feature type="region of interest" description="Disordered" evidence="1">
    <location>
        <begin position="167"/>
        <end position="197"/>
    </location>
</feature>
<comment type="caution">
    <text evidence="2">The sequence shown here is derived from an EMBL/GenBank/DDBJ whole genome shotgun (WGS) entry which is preliminary data.</text>
</comment>
<dbReference type="EMBL" id="MPUH01000610">
    <property type="protein sequence ID" value="OMJ76813.1"/>
    <property type="molecule type" value="Genomic_DNA"/>
</dbReference>
<accession>A0A1R2BJ48</accession>
<dbReference type="Proteomes" id="UP000187209">
    <property type="component" value="Unassembled WGS sequence"/>
</dbReference>
<dbReference type="AlphaFoldDB" id="A0A1R2BJ48"/>